<dbReference type="InterPro" id="IPR007348">
    <property type="entry name" value="CopC_dom"/>
</dbReference>
<dbReference type="STRING" id="81408.B4119_2033"/>
<evidence type="ECO:0000256" key="1">
    <source>
        <dbReference type="ARBA" id="ARBA00004651"/>
    </source>
</evidence>
<evidence type="ECO:0000313" key="14">
    <source>
        <dbReference type="Proteomes" id="UP000075455"/>
    </source>
</evidence>
<feature type="transmembrane region" description="Helical" evidence="9">
    <location>
        <begin position="241"/>
        <end position="268"/>
    </location>
</feature>
<feature type="transmembrane region" description="Helical" evidence="9">
    <location>
        <begin position="201"/>
        <end position="221"/>
    </location>
</feature>
<dbReference type="Pfam" id="PF04234">
    <property type="entry name" value="CopC"/>
    <property type="match status" value="1"/>
</dbReference>
<dbReference type="SUPFAM" id="SSF81296">
    <property type="entry name" value="E set domains"/>
    <property type="match status" value="1"/>
</dbReference>
<evidence type="ECO:0000256" key="5">
    <source>
        <dbReference type="ARBA" id="ARBA00022729"/>
    </source>
</evidence>
<accession>A0A150LBH0</accession>
<protein>
    <recommendedName>
        <fullName evidence="15">Copper resistance protein CopC</fullName>
    </recommendedName>
</protein>
<keyword evidence="6 9" id="KW-1133">Transmembrane helix</keyword>
<comment type="subcellular location">
    <subcellularLocation>
        <location evidence="1">Cell membrane</location>
        <topology evidence="1">Multi-pass membrane protein</topology>
    </subcellularLocation>
</comment>
<feature type="transmembrane region" description="Helical" evidence="9">
    <location>
        <begin position="318"/>
        <end position="337"/>
    </location>
</feature>
<feature type="domain" description="YtkA-like" evidence="12">
    <location>
        <begin position="458"/>
        <end position="540"/>
    </location>
</feature>
<feature type="transmembrane region" description="Helical" evidence="9">
    <location>
        <begin position="419"/>
        <end position="441"/>
    </location>
</feature>
<dbReference type="Pfam" id="PF05425">
    <property type="entry name" value="CopD"/>
    <property type="match status" value="1"/>
</dbReference>
<dbReference type="InterPro" id="IPR032694">
    <property type="entry name" value="CopC/D"/>
</dbReference>
<dbReference type="GO" id="GO:0006825">
    <property type="term" value="P:copper ion transport"/>
    <property type="evidence" value="ECO:0007669"/>
    <property type="project" value="InterPro"/>
</dbReference>
<feature type="transmembrane region" description="Helical" evidence="9">
    <location>
        <begin position="167"/>
        <end position="189"/>
    </location>
</feature>
<dbReference type="Gene3D" id="2.60.40.1220">
    <property type="match status" value="1"/>
</dbReference>
<evidence type="ECO:0000313" key="13">
    <source>
        <dbReference type="EMBL" id="KYD09595.1"/>
    </source>
</evidence>
<dbReference type="eggNOG" id="COG2372">
    <property type="taxonomic scope" value="Bacteria"/>
</dbReference>
<dbReference type="Pfam" id="PF13115">
    <property type="entry name" value="YtkA"/>
    <property type="match status" value="1"/>
</dbReference>
<feature type="transmembrane region" description="Helical" evidence="9">
    <location>
        <begin position="280"/>
        <end position="298"/>
    </location>
</feature>
<evidence type="ECO:0000256" key="4">
    <source>
        <dbReference type="ARBA" id="ARBA00022723"/>
    </source>
</evidence>
<dbReference type="eggNOG" id="COG1276">
    <property type="taxonomic scope" value="Bacteria"/>
</dbReference>
<comment type="caution">
    <text evidence="13">The sequence shown here is derived from an EMBL/GenBank/DDBJ whole genome shotgun (WGS) entry which is preliminary data.</text>
</comment>
<evidence type="ECO:0000259" key="11">
    <source>
        <dbReference type="Pfam" id="PF05425"/>
    </source>
</evidence>
<dbReference type="PANTHER" id="PTHR34820">
    <property type="entry name" value="INNER MEMBRANE PROTEIN YEBZ"/>
    <property type="match status" value="1"/>
</dbReference>
<evidence type="ECO:0000259" key="10">
    <source>
        <dbReference type="Pfam" id="PF04234"/>
    </source>
</evidence>
<reference evidence="13 14" key="1">
    <citation type="submission" date="2016-01" db="EMBL/GenBank/DDBJ databases">
        <title>Draft Genome Sequences of Seven Thermophilic Sporeformers Isolated from Foods.</title>
        <authorList>
            <person name="Berendsen E.M."/>
            <person name="Wells-Bennik M.H."/>
            <person name="Krawcyk A.O."/>
            <person name="De Jong A."/>
            <person name="Holsappel S."/>
            <person name="Eijlander R.T."/>
            <person name="Kuipers O.P."/>
        </authorList>
    </citation>
    <scope>NUCLEOTIDE SEQUENCE [LARGE SCALE GENOMIC DNA]</scope>
    <source>
        <strain evidence="13 14">B4119</strain>
    </source>
</reference>
<dbReference type="InterPro" id="IPR014756">
    <property type="entry name" value="Ig_E-set"/>
</dbReference>
<sequence length="560" mass="62174">MFQYYPERGNDLLYWQKALRWGWICIFCLAVLVALPARSLAHAYIVAATPAANEQLMEAPKTIRIEFNENIQSTFYALTLVNQTGHEILLHDVRIDATNPHVLEGNVPNRLANGTYVVKWKVVSSDGHPVEGTIPFQIGQSSDNGALSDSERNGYVPKFDMIIIRGLFYIGLSLFLSLLWFKLFIYLPLGTWRFSTRDRVLYWAAYSLTVLATLLSLPLQITVEADVSWLQALEGALVKKMLFHTAFGVAWMIQCVLLFLLFVVGYAAMFGKRERHSKRWAIVSFVLGTSILFAKAWTGHAAASSHPLVARVMDFLHLFSASVWVGCLVIIAVILPFDIPGTAKSKYWEAVRRFSRWAIGLVAMLMMTGIYAALQQVPTFDALFQTIYGKVLLGKVLLLVVMLMFATVNWLSERKQKSVLGATVWSEFGLGIGAMLLAAMLTNLPPAAASPGPFTQTKEAGSYQVTLHITPNVLGTNQFQIKIKNAKGRAVQDIEQVTVTLTPKDIDMGETTFQAFKVASGIYQAKGTISMAGRWNVHVHILTTSLQSVDATFACYVGSQ</sequence>
<name>A0A150LBH0_9BACL</name>
<dbReference type="GO" id="GO:0042597">
    <property type="term" value="C:periplasmic space"/>
    <property type="evidence" value="ECO:0007669"/>
    <property type="project" value="InterPro"/>
</dbReference>
<dbReference type="InterPro" id="IPR014755">
    <property type="entry name" value="Cu-Rt/internalin_Ig-like"/>
</dbReference>
<keyword evidence="7" id="KW-0186">Copper</keyword>
<evidence type="ECO:0000256" key="9">
    <source>
        <dbReference type="SAM" id="Phobius"/>
    </source>
</evidence>
<dbReference type="GO" id="GO:0005507">
    <property type="term" value="F:copper ion binding"/>
    <property type="evidence" value="ECO:0007669"/>
    <property type="project" value="InterPro"/>
</dbReference>
<dbReference type="PATRIC" id="fig|81408.3.peg.718"/>
<evidence type="ECO:0000256" key="8">
    <source>
        <dbReference type="ARBA" id="ARBA00023136"/>
    </source>
</evidence>
<feature type="domain" description="Copper resistance protein D" evidence="11">
    <location>
        <begin position="349"/>
        <end position="441"/>
    </location>
</feature>
<feature type="domain" description="CopC" evidence="10">
    <location>
        <begin position="42"/>
        <end position="138"/>
    </location>
</feature>
<dbReference type="GO" id="GO:0046688">
    <property type="term" value="P:response to copper ion"/>
    <property type="evidence" value="ECO:0007669"/>
    <property type="project" value="InterPro"/>
</dbReference>
<evidence type="ECO:0000256" key="2">
    <source>
        <dbReference type="ARBA" id="ARBA00022475"/>
    </source>
</evidence>
<gene>
    <name evidence="13" type="ORF">B4119_2033</name>
</gene>
<keyword evidence="3 9" id="KW-0812">Transmembrane</keyword>
<dbReference type="Proteomes" id="UP000075455">
    <property type="component" value="Unassembled WGS sequence"/>
</dbReference>
<keyword evidence="2" id="KW-1003">Cell membrane</keyword>
<organism evidence="13 14">
    <name type="scientific">Saccharococcus caldoxylosilyticus</name>
    <dbReference type="NCBI Taxonomy" id="81408"/>
    <lineage>
        <taxon>Bacteria</taxon>
        <taxon>Bacillati</taxon>
        <taxon>Bacillota</taxon>
        <taxon>Bacilli</taxon>
        <taxon>Bacillales</taxon>
        <taxon>Anoxybacillaceae</taxon>
        <taxon>Saccharococcus</taxon>
    </lineage>
</organism>
<dbReference type="InterPro" id="IPR032693">
    <property type="entry name" value="YtkA-like_dom"/>
</dbReference>
<evidence type="ECO:0000256" key="3">
    <source>
        <dbReference type="ARBA" id="ARBA00022692"/>
    </source>
</evidence>
<dbReference type="GO" id="GO:0005886">
    <property type="term" value="C:plasma membrane"/>
    <property type="evidence" value="ECO:0007669"/>
    <property type="project" value="UniProtKB-SubCell"/>
</dbReference>
<feature type="transmembrane region" description="Helical" evidence="9">
    <location>
        <begin position="386"/>
        <end position="407"/>
    </location>
</feature>
<dbReference type="AlphaFoldDB" id="A0A150LBH0"/>
<dbReference type="EMBL" id="LQYS01000096">
    <property type="protein sequence ID" value="KYD09595.1"/>
    <property type="molecule type" value="Genomic_DNA"/>
</dbReference>
<keyword evidence="4" id="KW-0479">Metal-binding</keyword>
<evidence type="ECO:0000259" key="12">
    <source>
        <dbReference type="Pfam" id="PF13115"/>
    </source>
</evidence>
<dbReference type="InterPro" id="IPR008457">
    <property type="entry name" value="Cu-R_CopD_dom"/>
</dbReference>
<proteinExistence type="predicted"/>
<feature type="transmembrane region" description="Helical" evidence="9">
    <location>
        <begin position="357"/>
        <end position="374"/>
    </location>
</feature>
<evidence type="ECO:0000256" key="6">
    <source>
        <dbReference type="ARBA" id="ARBA00022989"/>
    </source>
</evidence>
<dbReference type="PANTHER" id="PTHR34820:SF4">
    <property type="entry name" value="INNER MEMBRANE PROTEIN YEBZ"/>
    <property type="match status" value="1"/>
</dbReference>
<keyword evidence="5" id="KW-0732">Signal</keyword>
<evidence type="ECO:0008006" key="15">
    <source>
        <dbReference type="Google" id="ProtNLM"/>
    </source>
</evidence>
<evidence type="ECO:0000256" key="7">
    <source>
        <dbReference type="ARBA" id="ARBA00023008"/>
    </source>
</evidence>
<keyword evidence="8 9" id="KW-0472">Membrane</keyword>